<evidence type="ECO:0000256" key="5">
    <source>
        <dbReference type="PIRSR" id="PIRSR617867-1"/>
    </source>
</evidence>
<keyword evidence="4" id="KW-0904">Protein phosphatase</keyword>
<dbReference type="EC" id="3.1.3.48" evidence="2"/>
<keyword evidence="3" id="KW-0378">Hydrolase</keyword>
<dbReference type="InterPro" id="IPR017867">
    <property type="entry name" value="Tyr_phospatase_low_mol_wt"/>
</dbReference>
<dbReference type="Pfam" id="PF01451">
    <property type="entry name" value="LMWPc"/>
    <property type="match status" value="1"/>
</dbReference>
<gene>
    <name evidence="7" type="ORF">SAMN05660831_00533</name>
</gene>
<sequence length="167" mass="18519">MEKELGVLFCCLGNICRSPTAQGVFTGLLEAEAPELVDRVRIDSAGTHAYHVGSAPDRRATEAARQRGYDLIGQTARKAEPVDFEEFDYILAMDHENYANLERIAPAHHRDKLRMFLDFAPGHEGEEVPDPYYGGSDGFQLVLDRVEAASRGLLDDIRQRLGARTGS</sequence>
<evidence type="ECO:0000313" key="8">
    <source>
        <dbReference type="Proteomes" id="UP000198611"/>
    </source>
</evidence>
<reference evidence="7 8" key="1">
    <citation type="submission" date="2016-10" db="EMBL/GenBank/DDBJ databases">
        <authorList>
            <person name="de Groot N.N."/>
        </authorList>
    </citation>
    <scope>NUCLEOTIDE SEQUENCE [LARGE SCALE GENOMIC DNA]</scope>
    <source>
        <strain evidence="7 8">HL3</strain>
    </source>
</reference>
<organism evidence="7 8">
    <name type="scientific">Thiohalospira halophila DSM 15071</name>
    <dbReference type="NCBI Taxonomy" id="1123397"/>
    <lineage>
        <taxon>Bacteria</taxon>
        <taxon>Pseudomonadati</taxon>
        <taxon>Pseudomonadota</taxon>
        <taxon>Gammaproteobacteria</taxon>
        <taxon>Thiohalospirales</taxon>
        <taxon>Thiohalospiraceae</taxon>
        <taxon>Thiohalospira</taxon>
    </lineage>
</organism>
<name>A0A1I1P192_9GAMM</name>
<dbReference type="PANTHER" id="PTHR11717">
    <property type="entry name" value="LOW MOLECULAR WEIGHT PROTEIN TYROSINE PHOSPHATASE"/>
    <property type="match status" value="1"/>
</dbReference>
<dbReference type="RefSeq" id="WP_093427182.1">
    <property type="nucleotide sequence ID" value="NZ_FOMJ01000001.1"/>
</dbReference>
<dbReference type="EMBL" id="FOMJ01000001">
    <property type="protein sequence ID" value="SFD03342.1"/>
    <property type="molecule type" value="Genomic_DNA"/>
</dbReference>
<evidence type="ECO:0000256" key="1">
    <source>
        <dbReference type="ARBA" id="ARBA00011063"/>
    </source>
</evidence>
<dbReference type="InterPro" id="IPR036196">
    <property type="entry name" value="Ptyr_pPase_sf"/>
</dbReference>
<evidence type="ECO:0000256" key="2">
    <source>
        <dbReference type="ARBA" id="ARBA00013064"/>
    </source>
</evidence>
<feature type="domain" description="Phosphotyrosine protein phosphatase I" evidence="6">
    <location>
        <begin position="5"/>
        <end position="156"/>
    </location>
</feature>
<comment type="similarity">
    <text evidence="1">Belongs to the low molecular weight phosphotyrosine protein phosphatase family.</text>
</comment>
<evidence type="ECO:0000256" key="4">
    <source>
        <dbReference type="ARBA" id="ARBA00022912"/>
    </source>
</evidence>
<evidence type="ECO:0000313" key="7">
    <source>
        <dbReference type="EMBL" id="SFD03342.1"/>
    </source>
</evidence>
<proteinExistence type="inferred from homology"/>
<dbReference type="CDD" id="cd16343">
    <property type="entry name" value="LMWPTP"/>
    <property type="match status" value="1"/>
</dbReference>
<dbReference type="SMART" id="SM00226">
    <property type="entry name" value="LMWPc"/>
    <property type="match status" value="1"/>
</dbReference>
<keyword evidence="8" id="KW-1185">Reference proteome</keyword>
<dbReference type="InterPro" id="IPR050438">
    <property type="entry name" value="LMW_PTPase"/>
</dbReference>
<dbReference type="GO" id="GO:0004725">
    <property type="term" value="F:protein tyrosine phosphatase activity"/>
    <property type="evidence" value="ECO:0007669"/>
    <property type="project" value="UniProtKB-EC"/>
</dbReference>
<dbReference type="STRING" id="1123397.SAMN05660831_00533"/>
<dbReference type="InterPro" id="IPR023485">
    <property type="entry name" value="Ptyr_pPase"/>
</dbReference>
<feature type="active site" evidence="5">
    <location>
        <position position="17"/>
    </location>
</feature>
<accession>A0A1I1P192</accession>
<evidence type="ECO:0000259" key="6">
    <source>
        <dbReference type="SMART" id="SM00226"/>
    </source>
</evidence>
<dbReference type="AlphaFoldDB" id="A0A1I1P192"/>
<dbReference type="PANTHER" id="PTHR11717:SF7">
    <property type="entry name" value="LOW MOLECULAR WEIGHT PHOSPHOTYROSINE PROTEIN PHOSPHATASE"/>
    <property type="match status" value="1"/>
</dbReference>
<protein>
    <recommendedName>
        <fullName evidence="2">protein-tyrosine-phosphatase</fullName>
        <ecNumber evidence="2">3.1.3.48</ecNumber>
    </recommendedName>
</protein>
<feature type="active site" description="Proton donor" evidence="5">
    <location>
        <position position="130"/>
    </location>
</feature>
<dbReference type="OrthoDB" id="9784339at2"/>
<feature type="active site" description="Nucleophile" evidence="5">
    <location>
        <position position="11"/>
    </location>
</feature>
<dbReference type="Gene3D" id="3.40.50.2300">
    <property type="match status" value="1"/>
</dbReference>
<dbReference type="PRINTS" id="PR00719">
    <property type="entry name" value="LMWPTPASE"/>
</dbReference>
<evidence type="ECO:0000256" key="3">
    <source>
        <dbReference type="ARBA" id="ARBA00022801"/>
    </source>
</evidence>
<dbReference type="Proteomes" id="UP000198611">
    <property type="component" value="Unassembled WGS sequence"/>
</dbReference>
<dbReference type="SUPFAM" id="SSF52788">
    <property type="entry name" value="Phosphotyrosine protein phosphatases I"/>
    <property type="match status" value="1"/>
</dbReference>